<dbReference type="Pfam" id="PF09851">
    <property type="entry name" value="SHOCT"/>
    <property type="match status" value="1"/>
</dbReference>
<organism evidence="4 5">
    <name type="scientific">Halosolutus amylolyticus</name>
    <dbReference type="NCBI Taxonomy" id="2932267"/>
    <lineage>
        <taxon>Archaea</taxon>
        <taxon>Methanobacteriati</taxon>
        <taxon>Methanobacteriota</taxon>
        <taxon>Stenosarchaea group</taxon>
        <taxon>Halobacteria</taxon>
        <taxon>Halobacteriales</taxon>
        <taxon>Natrialbaceae</taxon>
        <taxon>Halosolutus</taxon>
    </lineage>
</organism>
<proteinExistence type="predicted"/>
<gene>
    <name evidence="4" type="ORF">ACFO5R_12150</name>
</gene>
<keyword evidence="2" id="KW-0472">Membrane</keyword>
<comment type="caution">
    <text evidence="4">The sequence shown here is derived from an EMBL/GenBank/DDBJ whole genome shotgun (WGS) entry which is preliminary data.</text>
</comment>
<keyword evidence="2" id="KW-0812">Transmembrane</keyword>
<evidence type="ECO:0000256" key="2">
    <source>
        <dbReference type="SAM" id="Phobius"/>
    </source>
</evidence>
<reference evidence="4 5" key="1">
    <citation type="journal article" date="2019" name="Int. J. Syst. Evol. Microbiol.">
        <title>The Global Catalogue of Microorganisms (GCM) 10K type strain sequencing project: providing services to taxonomists for standard genome sequencing and annotation.</title>
        <authorList>
            <consortium name="The Broad Institute Genomics Platform"/>
            <consortium name="The Broad Institute Genome Sequencing Center for Infectious Disease"/>
            <person name="Wu L."/>
            <person name="Ma J."/>
        </authorList>
    </citation>
    <scope>NUCLEOTIDE SEQUENCE [LARGE SCALE GENOMIC DNA]</scope>
    <source>
        <strain evidence="4 5">WLHS5</strain>
    </source>
</reference>
<feature type="transmembrane region" description="Helical" evidence="2">
    <location>
        <begin position="12"/>
        <end position="33"/>
    </location>
</feature>
<evidence type="ECO:0000313" key="4">
    <source>
        <dbReference type="EMBL" id="MFC4542673.1"/>
    </source>
</evidence>
<feature type="region of interest" description="Disordered" evidence="1">
    <location>
        <begin position="71"/>
        <end position="90"/>
    </location>
</feature>
<dbReference type="InterPro" id="IPR018649">
    <property type="entry name" value="SHOCT"/>
</dbReference>
<accession>A0ABD5PQE6</accession>
<evidence type="ECO:0000259" key="3">
    <source>
        <dbReference type="Pfam" id="PF09851"/>
    </source>
</evidence>
<feature type="region of interest" description="Disordered" evidence="1">
    <location>
        <begin position="118"/>
        <end position="142"/>
    </location>
</feature>
<feature type="compositionally biased region" description="Basic and acidic residues" evidence="1">
    <location>
        <begin position="120"/>
        <end position="142"/>
    </location>
</feature>
<dbReference type="EMBL" id="JBHSFA010000007">
    <property type="protein sequence ID" value="MFC4542673.1"/>
    <property type="molecule type" value="Genomic_DNA"/>
</dbReference>
<feature type="transmembrane region" description="Helical" evidence="2">
    <location>
        <begin position="39"/>
        <end position="63"/>
    </location>
</feature>
<dbReference type="Proteomes" id="UP001595898">
    <property type="component" value="Unassembled WGS sequence"/>
</dbReference>
<evidence type="ECO:0000313" key="5">
    <source>
        <dbReference type="Proteomes" id="UP001595898"/>
    </source>
</evidence>
<dbReference type="RefSeq" id="WP_250140634.1">
    <property type="nucleotide sequence ID" value="NZ_JALIQP010000002.1"/>
</dbReference>
<name>A0ABD5PQE6_9EURY</name>
<protein>
    <submittedName>
        <fullName evidence="4">SHOCT domain-containing protein</fullName>
    </submittedName>
</protein>
<evidence type="ECO:0000256" key="1">
    <source>
        <dbReference type="SAM" id="MobiDB-lite"/>
    </source>
</evidence>
<keyword evidence="5" id="KW-1185">Reference proteome</keyword>
<keyword evidence="2" id="KW-1133">Transmembrane helix</keyword>
<feature type="domain" description="SHOCT" evidence="3">
    <location>
        <begin position="88"/>
        <end position="115"/>
    </location>
</feature>
<dbReference type="AlphaFoldDB" id="A0ABD5PQE6"/>
<sequence length="142" mass="15440">MSRFTTTVLKGVGVLVLAILVLSAIATIVGLAMSVVATVVSLVVTLVVLGVVLLALVGLWSLVRDDGDERAESTIAAPHTGTETADRDPEARLRERYVAGEIDDDEFERQLDLLLETEESAPRLDRDSSNGHESDRTRLRDR</sequence>